<dbReference type="AlphaFoldDB" id="A0A2R6XLF5"/>
<gene>
    <name evidence="2" type="ORF">MARPO_0009s0053</name>
</gene>
<organism evidence="2 3">
    <name type="scientific">Marchantia polymorpha</name>
    <name type="common">Common liverwort</name>
    <name type="synonym">Marchantia aquatica</name>
    <dbReference type="NCBI Taxonomy" id="3197"/>
    <lineage>
        <taxon>Eukaryota</taxon>
        <taxon>Viridiplantae</taxon>
        <taxon>Streptophyta</taxon>
        <taxon>Embryophyta</taxon>
        <taxon>Marchantiophyta</taxon>
        <taxon>Marchantiopsida</taxon>
        <taxon>Marchantiidae</taxon>
        <taxon>Marchantiales</taxon>
        <taxon>Marchantiaceae</taxon>
        <taxon>Marchantia</taxon>
    </lineage>
</organism>
<evidence type="ECO:0000256" key="1">
    <source>
        <dbReference type="SAM" id="MobiDB-lite"/>
    </source>
</evidence>
<dbReference type="Proteomes" id="UP000244005">
    <property type="component" value="Unassembled WGS sequence"/>
</dbReference>
<reference evidence="2" key="2">
    <citation type="submission" date="2017-12" db="EMBL/GenBank/DDBJ databases">
        <title>WGS assembly of Marchantia polymorpha.</title>
        <authorList>
            <person name="Bowman J.L."/>
            <person name="Kohchi T."/>
            <person name="Yamato K.T."/>
            <person name="Jenkins J."/>
            <person name="Shu S."/>
            <person name="Ishizaki K."/>
            <person name="Yamaoka S."/>
            <person name="Nishihama R."/>
            <person name="Nakamura Y."/>
            <person name="Berger F."/>
            <person name="Adam C."/>
            <person name="Aki S.S."/>
            <person name="Althoff F."/>
            <person name="Araki T."/>
            <person name="Arteaga-Vazquez M.A."/>
            <person name="Balasubrmanian S."/>
            <person name="Bauer D."/>
            <person name="Boehm C.R."/>
            <person name="Briginshaw L."/>
            <person name="Caballero-Perez J."/>
            <person name="Catarino B."/>
            <person name="Chen F."/>
            <person name="Chiyoda S."/>
            <person name="Chovatia M."/>
            <person name="Davies K.M."/>
            <person name="Delmans M."/>
            <person name="Demura T."/>
            <person name="Dierschke T."/>
            <person name="Dolan L."/>
            <person name="Dorantes-Acosta A.E."/>
            <person name="Eklund D.M."/>
            <person name="Florent S.N."/>
            <person name="Flores-Sandoval E."/>
            <person name="Fujiyama A."/>
            <person name="Fukuzawa H."/>
            <person name="Galik B."/>
            <person name="Grimanelli D."/>
            <person name="Grimwood J."/>
            <person name="Grossniklaus U."/>
            <person name="Hamada T."/>
            <person name="Haseloff J."/>
            <person name="Hetherington A.J."/>
            <person name="Higo A."/>
            <person name="Hirakawa Y."/>
            <person name="Hundley H.N."/>
            <person name="Ikeda Y."/>
            <person name="Inoue K."/>
            <person name="Inoue S."/>
            <person name="Ishida S."/>
            <person name="Jia Q."/>
            <person name="Kakita M."/>
            <person name="Kanazawa T."/>
            <person name="Kawai Y."/>
            <person name="Kawashima T."/>
            <person name="Kennedy M."/>
            <person name="Kinose K."/>
            <person name="Kinoshita T."/>
            <person name="Kohara Y."/>
            <person name="Koide E."/>
            <person name="Komatsu K."/>
            <person name="Kopischke S."/>
            <person name="Kubo M."/>
            <person name="Kyozuka J."/>
            <person name="Lagercrantz U."/>
            <person name="Lin S.S."/>
            <person name="Lindquist E."/>
            <person name="Lipzen A.M."/>
            <person name="Lu C."/>
            <person name="Luna E.D."/>
            <person name="Martienssen R.A."/>
            <person name="Minamino N."/>
            <person name="Mizutani M."/>
            <person name="Mizutani M."/>
            <person name="Mochizuki N."/>
            <person name="Monte I."/>
            <person name="Mosher R."/>
            <person name="Nagasaki H."/>
            <person name="Nakagami H."/>
            <person name="Naramoto S."/>
            <person name="Nishitani K."/>
            <person name="Ohtani M."/>
            <person name="Okamoto T."/>
            <person name="Okumura M."/>
            <person name="Phillips J."/>
            <person name="Pollak B."/>
            <person name="Reinders A."/>
            <person name="Roevekamp M."/>
            <person name="Sano R."/>
            <person name="Sawa S."/>
            <person name="Schmid M.W."/>
            <person name="Shirakawa M."/>
            <person name="Solano R."/>
            <person name="Spunde A."/>
            <person name="Suetsugu N."/>
            <person name="Sugano S."/>
            <person name="Sugiyama A."/>
            <person name="Sun R."/>
            <person name="Suzuki Y."/>
            <person name="Takenaka M."/>
            <person name="Takezawa D."/>
            <person name="Tomogane H."/>
            <person name="Tsuzuki M."/>
            <person name="Ueda T."/>
            <person name="Umeda M."/>
            <person name="Ward J.M."/>
            <person name="Watanabe Y."/>
            <person name="Yazaki K."/>
            <person name="Yokoyama R."/>
            <person name="Yoshitake Y."/>
            <person name="Yotsui I."/>
            <person name="Zachgo S."/>
            <person name="Schmutz J."/>
        </authorList>
    </citation>
    <scope>NUCLEOTIDE SEQUENCE [LARGE SCALE GENOMIC DNA]</scope>
    <source>
        <strain evidence="2">Tak-1</strain>
    </source>
</reference>
<keyword evidence="3" id="KW-1185">Reference proteome</keyword>
<evidence type="ECO:0000313" key="2">
    <source>
        <dbReference type="EMBL" id="PTQ46934.1"/>
    </source>
</evidence>
<reference evidence="3" key="1">
    <citation type="journal article" date="2017" name="Cell">
        <title>Insights into land plant evolution garnered from the Marchantia polymorpha genome.</title>
        <authorList>
            <person name="Bowman J.L."/>
            <person name="Kohchi T."/>
            <person name="Yamato K.T."/>
            <person name="Jenkins J."/>
            <person name="Shu S."/>
            <person name="Ishizaki K."/>
            <person name="Yamaoka S."/>
            <person name="Nishihama R."/>
            <person name="Nakamura Y."/>
            <person name="Berger F."/>
            <person name="Adam C."/>
            <person name="Aki S.S."/>
            <person name="Althoff F."/>
            <person name="Araki T."/>
            <person name="Arteaga-Vazquez M.A."/>
            <person name="Balasubrmanian S."/>
            <person name="Barry K."/>
            <person name="Bauer D."/>
            <person name="Boehm C.R."/>
            <person name="Briginshaw L."/>
            <person name="Caballero-Perez J."/>
            <person name="Catarino B."/>
            <person name="Chen F."/>
            <person name="Chiyoda S."/>
            <person name="Chovatia M."/>
            <person name="Davies K.M."/>
            <person name="Delmans M."/>
            <person name="Demura T."/>
            <person name="Dierschke T."/>
            <person name="Dolan L."/>
            <person name="Dorantes-Acosta A.E."/>
            <person name="Eklund D.M."/>
            <person name="Florent S.N."/>
            <person name="Flores-Sandoval E."/>
            <person name="Fujiyama A."/>
            <person name="Fukuzawa H."/>
            <person name="Galik B."/>
            <person name="Grimanelli D."/>
            <person name="Grimwood J."/>
            <person name="Grossniklaus U."/>
            <person name="Hamada T."/>
            <person name="Haseloff J."/>
            <person name="Hetherington A.J."/>
            <person name="Higo A."/>
            <person name="Hirakawa Y."/>
            <person name="Hundley H.N."/>
            <person name="Ikeda Y."/>
            <person name="Inoue K."/>
            <person name="Inoue S.I."/>
            <person name="Ishida S."/>
            <person name="Jia Q."/>
            <person name="Kakita M."/>
            <person name="Kanazawa T."/>
            <person name="Kawai Y."/>
            <person name="Kawashima T."/>
            <person name="Kennedy M."/>
            <person name="Kinose K."/>
            <person name="Kinoshita T."/>
            <person name="Kohara Y."/>
            <person name="Koide E."/>
            <person name="Komatsu K."/>
            <person name="Kopischke S."/>
            <person name="Kubo M."/>
            <person name="Kyozuka J."/>
            <person name="Lagercrantz U."/>
            <person name="Lin S.S."/>
            <person name="Lindquist E."/>
            <person name="Lipzen A.M."/>
            <person name="Lu C.W."/>
            <person name="De Luna E."/>
            <person name="Martienssen R.A."/>
            <person name="Minamino N."/>
            <person name="Mizutani M."/>
            <person name="Mizutani M."/>
            <person name="Mochizuki N."/>
            <person name="Monte I."/>
            <person name="Mosher R."/>
            <person name="Nagasaki H."/>
            <person name="Nakagami H."/>
            <person name="Naramoto S."/>
            <person name="Nishitani K."/>
            <person name="Ohtani M."/>
            <person name="Okamoto T."/>
            <person name="Okumura M."/>
            <person name="Phillips J."/>
            <person name="Pollak B."/>
            <person name="Reinders A."/>
            <person name="Rovekamp M."/>
            <person name="Sano R."/>
            <person name="Sawa S."/>
            <person name="Schmid M.W."/>
            <person name="Shirakawa M."/>
            <person name="Solano R."/>
            <person name="Spunde A."/>
            <person name="Suetsugu N."/>
            <person name="Sugano S."/>
            <person name="Sugiyama A."/>
            <person name="Sun R."/>
            <person name="Suzuki Y."/>
            <person name="Takenaka M."/>
            <person name="Takezawa D."/>
            <person name="Tomogane H."/>
            <person name="Tsuzuki M."/>
            <person name="Ueda T."/>
            <person name="Umeda M."/>
            <person name="Ward J.M."/>
            <person name="Watanabe Y."/>
            <person name="Yazaki K."/>
            <person name="Yokoyama R."/>
            <person name="Yoshitake Y."/>
            <person name="Yotsui I."/>
            <person name="Zachgo S."/>
            <person name="Schmutz J."/>
        </authorList>
    </citation>
    <scope>NUCLEOTIDE SEQUENCE [LARGE SCALE GENOMIC DNA]</scope>
    <source>
        <strain evidence="3">Tak-1</strain>
    </source>
</reference>
<name>A0A2R6XLF5_MARPO</name>
<dbReference type="EMBL" id="KZ772681">
    <property type="protein sequence ID" value="PTQ46934.1"/>
    <property type="molecule type" value="Genomic_DNA"/>
</dbReference>
<feature type="region of interest" description="Disordered" evidence="1">
    <location>
        <begin position="24"/>
        <end position="90"/>
    </location>
</feature>
<feature type="compositionally biased region" description="Polar residues" evidence="1">
    <location>
        <begin position="41"/>
        <end position="72"/>
    </location>
</feature>
<dbReference type="Gramene" id="Mp7g13680.1">
    <property type="protein sequence ID" value="Mp7g13680.1.cds"/>
    <property type="gene ID" value="Mp7g13680"/>
</dbReference>
<proteinExistence type="predicted"/>
<protein>
    <submittedName>
        <fullName evidence="2">Uncharacterized protein</fullName>
    </submittedName>
</protein>
<dbReference type="EMBL" id="KZ772681">
    <property type="protein sequence ID" value="PTQ46933.1"/>
    <property type="molecule type" value="Genomic_DNA"/>
</dbReference>
<sequence length="332" mass="37115">MKRNYEAIKRKFYSPLMTQRASLTSMREESSLSKLNEESCTSEPDTLEFANTISSSQPQGPESINACTQSRVSAPESGENGSRETESPKFLSQLGKRAVVRPLFQKPQRQSKLQRTTLTAGQKLTVSHTEDVLQQFEDTLMHPVTPTSSKEKPFLEIIPSSSIPNIEYLKIGNESSYSTTLVSNLAGLVQKLQKPSEQALQVKKDVVRKLQILLVPRACPRALGESSGVSKHFTSVILTILGNPKTGNHADRKFTKEDNMSTEWEGAFSSKHPLTRTAKNCMLVLKEKNSEESLYETQTSEFRGIWSSKNLQLAEVSACMMQSDFEFLTLIQ</sequence>
<accession>A0A2R6XLF5</accession>
<feature type="compositionally biased region" description="Basic and acidic residues" evidence="1">
    <location>
        <begin position="26"/>
        <end position="37"/>
    </location>
</feature>
<evidence type="ECO:0000313" key="3">
    <source>
        <dbReference type="Proteomes" id="UP000244005"/>
    </source>
</evidence>
<dbReference type="Gramene" id="Mp7g13680.2">
    <property type="protein sequence ID" value="Mp7g13680.2.cds"/>
    <property type="gene ID" value="Mp7g13680"/>
</dbReference>